<dbReference type="InterPro" id="IPR006447">
    <property type="entry name" value="Myb_dom_plants"/>
</dbReference>
<dbReference type="SMART" id="SM00717">
    <property type="entry name" value="SANT"/>
    <property type="match status" value="1"/>
</dbReference>
<dbReference type="Pfam" id="PF00249">
    <property type="entry name" value="Myb_DNA-binding"/>
    <property type="match status" value="1"/>
</dbReference>
<dbReference type="PANTHER" id="PTHR44042:SF54">
    <property type="entry name" value="MYB-LIKE DNA-BINDING DOMAIN, SHAQKYF CLASS PROTEIN"/>
    <property type="match status" value="1"/>
</dbReference>
<dbReference type="PANTHER" id="PTHR44042">
    <property type="entry name" value="DUPLICATED HOMEODOMAIN-LIKE SUPERFAMILY PROTEIN-RELATED"/>
    <property type="match status" value="1"/>
</dbReference>
<dbReference type="EMBL" id="CP093345">
    <property type="protein sequence ID" value="WOG90873.1"/>
    <property type="molecule type" value="Genomic_DNA"/>
</dbReference>
<feature type="domain" description="Myb-like" evidence="6">
    <location>
        <begin position="102"/>
        <end position="154"/>
    </location>
</feature>
<reference evidence="8" key="2">
    <citation type="submission" date="2022-03" db="EMBL/GenBank/DDBJ databases">
        <title>Draft title - Genomic analysis of global carrot germplasm unveils the trajectory of domestication and the origin of high carotenoid orange carrot.</title>
        <authorList>
            <person name="Iorizzo M."/>
            <person name="Ellison S."/>
            <person name="Senalik D."/>
            <person name="Macko-Podgorni A."/>
            <person name="Grzebelus D."/>
            <person name="Bostan H."/>
            <person name="Rolling W."/>
            <person name="Curaba J."/>
            <person name="Simon P."/>
        </authorList>
    </citation>
    <scope>NUCLEOTIDE SEQUENCE</scope>
    <source>
        <tissue evidence="8">Leaf</tissue>
    </source>
</reference>
<gene>
    <name evidence="8" type="ORF">DCAR_0310119</name>
</gene>
<dbReference type="NCBIfam" id="TIGR01557">
    <property type="entry name" value="myb_SHAQKYF"/>
    <property type="match status" value="1"/>
</dbReference>
<proteinExistence type="predicted"/>
<keyword evidence="3" id="KW-0804">Transcription</keyword>
<dbReference type="Gene3D" id="1.10.10.60">
    <property type="entry name" value="Homeodomain-like"/>
    <property type="match status" value="2"/>
</dbReference>
<protein>
    <recommendedName>
        <fullName evidence="10">HTH myb-type domain-containing protein</fullName>
    </recommendedName>
</protein>
<keyword evidence="2" id="KW-0805">Transcription regulation</keyword>
<sequence length="176" mass="20664">MNQLSLVGSSSNQQNLYYTIDKWTYAENKLYEDVLTMYEDHNSLEFFQHVAFLMPWKSIQAVQYHHQLLLNDITMIESSNFDFENAIEVGAKSEERKIVTRRQKKKAIPWTLAEHKCFLKGLQELGKGEWKNISKQYVTTRTPSQIASHAQKFEKRKDTTTPVEKRRASINDIQYA</sequence>
<dbReference type="GO" id="GO:0003677">
    <property type="term" value="F:DNA binding"/>
    <property type="evidence" value="ECO:0007669"/>
    <property type="project" value="InterPro"/>
</dbReference>
<organism evidence="8 9">
    <name type="scientific">Daucus carota subsp. sativus</name>
    <name type="common">Carrot</name>
    <dbReference type="NCBI Taxonomy" id="79200"/>
    <lineage>
        <taxon>Eukaryota</taxon>
        <taxon>Viridiplantae</taxon>
        <taxon>Streptophyta</taxon>
        <taxon>Embryophyta</taxon>
        <taxon>Tracheophyta</taxon>
        <taxon>Spermatophyta</taxon>
        <taxon>Magnoliopsida</taxon>
        <taxon>eudicotyledons</taxon>
        <taxon>Gunneridae</taxon>
        <taxon>Pentapetalae</taxon>
        <taxon>asterids</taxon>
        <taxon>campanulids</taxon>
        <taxon>Apiales</taxon>
        <taxon>Apiaceae</taxon>
        <taxon>Apioideae</taxon>
        <taxon>Scandiceae</taxon>
        <taxon>Daucinae</taxon>
        <taxon>Daucus</taxon>
        <taxon>Daucus sect. Daucus</taxon>
    </lineage>
</organism>
<accession>A0AAF0WLX3</accession>
<evidence type="ECO:0000313" key="8">
    <source>
        <dbReference type="EMBL" id="WOG90873.1"/>
    </source>
</evidence>
<evidence type="ECO:0008006" key="10">
    <source>
        <dbReference type="Google" id="ProtNLM"/>
    </source>
</evidence>
<reference evidence="8" key="1">
    <citation type="journal article" date="2016" name="Nat. Genet.">
        <title>A high-quality carrot genome assembly provides new insights into carotenoid accumulation and asterid genome evolution.</title>
        <authorList>
            <person name="Iorizzo M."/>
            <person name="Ellison S."/>
            <person name="Senalik D."/>
            <person name="Zeng P."/>
            <person name="Satapoomin P."/>
            <person name="Huang J."/>
            <person name="Bowman M."/>
            <person name="Iovene M."/>
            <person name="Sanseverino W."/>
            <person name="Cavagnaro P."/>
            <person name="Yildiz M."/>
            <person name="Macko-Podgorni A."/>
            <person name="Moranska E."/>
            <person name="Grzebelus E."/>
            <person name="Grzebelus D."/>
            <person name="Ashrafi H."/>
            <person name="Zheng Z."/>
            <person name="Cheng S."/>
            <person name="Spooner D."/>
            <person name="Van Deynze A."/>
            <person name="Simon P."/>
        </authorList>
    </citation>
    <scope>NUCLEOTIDE SEQUENCE</scope>
    <source>
        <tissue evidence="8">Leaf</tissue>
    </source>
</reference>
<dbReference type="PROSITE" id="PS51294">
    <property type="entry name" value="HTH_MYB"/>
    <property type="match status" value="1"/>
</dbReference>
<dbReference type="PROSITE" id="PS50090">
    <property type="entry name" value="MYB_LIKE"/>
    <property type="match status" value="1"/>
</dbReference>
<dbReference type="InterPro" id="IPR001005">
    <property type="entry name" value="SANT/Myb"/>
</dbReference>
<dbReference type="GO" id="GO:0005634">
    <property type="term" value="C:nucleus"/>
    <property type="evidence" value="ECO:0007669"/>
    <property type="project" value="UniProtKB-SubCell"/>
</dbReference>
<keyword evidence="4" id="KW-0539">Nucleus</keyword>
<dbReference type="SUPFAM" id="SSF46689">
    <property type="entry name" value="Homeodomain-like"/>
    <property type="match status" value="1"/>
</dbReference>
<evidence type="ECO:0000259" key="6">
    <source>
        <dbReference type="PROSITE" id="PS50090"/>
    </source>
</evidence>
<evidence type="ECO:0000256" key="1">
    <source>
        <dbReference type="ARBA" id="ARBA00004123"/>
    </source>
</evidence>
<dbReference type="InterPro" id="IPR009057">
    <property type="entry name" value="Homeodomain-like_sf"/>
</dbReference>
<feature type="region of interest" description="Disordered" evidence="5">
    <location>
        <begin position="148"/>
        <end position="176"/>
    </location>
</feature>
<name>A0AAF0WLX3_DAUCS</name>
<keyword evidence="9" id="KW-1185">Reference proteome</keyword>
<dbReference type="CDD" id="cd00167">
    <property type="entry name" value="SANT"/>
    <property type="match status" value="1"/>
</dbReference>
<dbReference type="InterPro" id="IPR017930">
    <property type="entry name" value="Myb_dom"/>
</dbReference>
<evidence type="ECO:0000259" key="7">
    <source>
        <dbReference type="PROSITE" id="PS51294"/>
    </source>
</evidence>
<evidence type="ECO:0000256" key="4">
    <source>
        <dbReference type="ARBA" id="ARBA00023242"/>
    </source>
</evidence>
<evidence type="ECO:0000256" key="5">
    <source>
        <dbReference type="SAM" id="MobiDB-lite"/>
    </source>
</evidence>
<evidence type="ECO:0000256" key="2">
    <source>
        <dbReference type="ARBA" id="ARBA00023015"/>
    </source>
</evidence>
<comment type="subcellular location">
    <subcellularLocation>
        <location evidence="1">Nucleus</location>
    </subcellularLocation>
</comment>
<feature type="compositionally biased region" description="Basic and acidic residues" evidence="5">
    <location>
        <begin position="151"/>
        <end position="169"/>
    </location>
</feature>
<dbReference type="AlphaFoldDB" id="A0AAF0WLX3"/>
<feature type="domain" description="HTH myb-type" evidence="7">
    <location>
        <begin position="102"/>
        <end position="158"/>
    </location>
</feature>
<dbReference type="Proteomes" id="UP000077755">
    <property type="component" value="Chromosome 3"/>
</dbReference>
<evidence type="ECO:0000313" key="9">
    <source>
        <dbReference type="Proteomes" id="UP000077755"/>
    </source>
</evidence>
<evidence type="ECO:0000256" key="3">
    <source>
        <dbReference type="ARBA" id="ARBA00023163"/>
    </source>
</evidence>